<dbReference type="PANTHER" id="PTHR13924:SF4">
    <property type="entry name" value="TRANSFORMING ACIDIC COILED-COIL-CONTAINING PROTEIN 3"/>
    <property type="match status" value="1"/>
</dbReference>
<gene>
    <name evidence="10" type="ORF">PECUL_23A023480</name>
</gene>
<keyword evidence="5 7" id="KW-0175">Coiled coil</keyword>
<feature type="region of interest" description="Disordered" evidence="8">
    <location>
        <begin position="302"/>
        <end position="382"/>
    </location>
</feature>
<feature type="domain" description="Transforming acidic coiled-coil-containing protein C-terminal" evidence="9">
    <location>
        <begin position="760"/>
        <end position="946"/>
    </location>
</feature>
<feature type="coiled-coil region" evidence="7">
    <location>
        <begin position="878"/>
        <end position="948"/>
    </location>
</feature>
<evidence type="ECO:0000256" key="5">
    <source>
        <dbReference type="ARBA" id="ARBA00023054"/>
    </source>
</evidence>
<comment type="subcellular location">
    <subcellularLocation>
        <location evidence="1">Cytoplasm</location>
        <location evidence="1">Cytoskeleton</location>
    </subcellularLocation>
</comment>
<dbReference type="InterPro" id="IPR007707">
    <property type="entry name" value="TACC_C"/>
</dbReference>
<dbReference type="AlphaFoldDB" id="A0AAD1WCY6"/>
<dbReference type="GO" id="GO:0021987">
    <property type="term" value="P:cerebral cortex development"/>
    <property type="evidence" value="ECO:0007669"/>
    <property type="project" value="TreeGrafter"/>
</dbReference>
<dbReference type="InterPro" id="IPR039915">
    <property type="entry name" value="TACC"/>
</dbReference>
<feature type="region of interest" description="Disordered" evidence="8">
    <location>
        <begin position="213"/>
        <end position="255"/>
    </location>
</feature>
<keyword evidence="4" id="KW-0597">Phosphoprotein</keyword>
<dbReference type="InterPro" id="IPR057663">
    <property type="entry name" value="TACC3_Aurora-A_bind"/>
</dbReference>
<feature type="compositionally biased region" description="Polar residues" evidence="8">
    <location>
        <begin position="361"/>
        <end position="372"/>
    </location>
</feature>
<reference evidence="10" key="1">
    <citation type="submission" date="2022-03" db="EMBL/GenBank/DDBJ databases">
        <authorList>
            <person name="Alioto T."/>
            <person name="Alioto T."/>
            <person name="Gomez Garrido J."/>
        </authorList>
    </citation>
    <scope>NUCLEOTIDE SEQUENCE</scope>
</reference>
<evidence type="ECO:0000256" key="2">
    <source>
        <dbReference type="ARBA" id="ARBA00009423"/>
    </source>
</evidence>
<keyword evidence="11" id="KW-1185">Reference proteome</keyword>
<evidence type="ECO:0000256" key="4">
    <source>
        <dbReference type="ARBA" id="ARBA00022553"/>
    </source>
</evidence>
<dbReference type="Pfam" id="PF05010">
    <property type="entry name" value="TACC_C"/>
    <property type="match status" value="1"/>
</dbReference>
<evidence type="ECO:0000313" key="11">
    <source>
        <dbReference type="Proteomes" id="UP001295444"/>
    </source>
</evidence>
<evidence type="ECO:0000256" key="8">
    <source>
        <dbReference type="SAM" id="MobiDB-lite"/>
    </source>
</evidence>
<proteinExistence type="inferred from homology"/>
<dbReference type="GO" id="GO:0005737">
    <property type="term" value="C:cytoplasm"/>
    <property type="evidence" value="ECO:0007669"/>
    <property type="project" value="TreeGrafter"/>
</dbReference>
<evidence type="ECO:0000256" key="6">
    <source>
        <dbReference type="ARBA" id="ARBA00023212"/>
    </source>
</evidence>
<evidence type="ECO:0000313" key="10">
    <source>
        <dbReference type="EMBL" id="CAH2299607.1"/>
    </source>
</evidence>
<evidence type="ECO:0000256" key="3">
    <source>
        <dbReference type="ARBA" id="ARBA00022490"/>
    </source>
</evidence>
<dbReference type="GO" id="GO:0007052">
    <property type="term" value="P:mitotic spindle organization"/>
    <property type="evidence" value="ECO:0007669"/>
    <property type="project" value="InterPro"/>
</dbReference>
<dbReference type="GO" id="GO:0007097">
    <property type="term" value="P:nuclear migration"/>
    <property type="evidence" value="ECO:0007669"/>
    <property type="project" value="TreeGrafter"/>
</dbReference>
<accession>A0AAD1WCY6</accession>
<evidence type="ECO:0000259" key="9">
    <source>
        <dbReference type="Pfam" id="PF05010"/>
    </source>
</evidence>
<sequence length="951" mass="105722">MSVQLINDENVRSDLTAESCDFLLIAPQPTGRPSILRPSQKDNLPPKDAAKSIKVTFQTPMRDPQTRKIVTSSIEGKVETVTLEDCTQALQKLHLSVTDANCTSNPEDHSMKCDQTALPDDIPVKSMGAYNIDFDKLDEMNPFKSTTRMQNSPVKSECSFIKDVACYPDSSCLEDKTLSESAAGDAGKQDSFVKSLSTSPTHVESPVTVRLDNESFNTSGKSTLEDTLPLSTRDSNSSLTVSNEGTTSNIDKVTGSDLDVCPTKDSAVDAVSVNPNTESIELEVPSSPPLPKSSYKFDPEQIDMIDPFNTGGSKLKESPVKSAPGDASDDNAGPVKLEFNFGEGDPPVKKPPPRKLGKRPTLSSSKKQSGNVEKTAEKPKVKAVEKPLEEEVIVPKAAYNFDWEKFDDPSFNPFASGGSKICTTLTTSTVKNDLTPSKEDSHPKVECQDSDMVQSDKLVMDQAQANDLNETGMRWTGGLLLLGGTRGLDVTRPQGRNIESRGTQEPNVKWLVETPQSEAESIVLCNSDTGIQNETKIGESGHCHAKVLHRVCHVAETTVNPVSDGKEVLVLDEKPLPNEPDFPIPKDVTLSPSNDPELLDAEFKPATDHDFLMMGEMDFKPATEFFPSTAGLGQSAEMDYLESFGSSTFKESALRKQSLYLKFDPLLRESPKKTAPAGAEFCIHVPMKNSSELFRTMSDATLFPIPCHETEEKPEGLDLLGTYTATVSILFLISMPKLCSSRLSNCFLFNLGSIVEVLKYSQKDMDAAVDNVRLEVQEKELEVEEWKHKHEKLYLEYIEMGKIIAEFETTITQILEDSQRQKELTKQELQKVLEEKQQVQMDLNSMEKSFSDLFKRFEKQKEIIDGYRKNEETLKKCVEDYHLRIKKEEQRYQALKAHAEEKLNCANEEIAQVRNKAKSETVVLQCTLRKEQMKIQSLERSLEQKASLRTS</sequence>
<feature type="region of interest" description="Disordered" evidence="8">
    <location>
        <begin position="278"/>
        <end position="297"/>
    </location>
</feature>
<name>A0AAD1WCY6_PELCU</name>
<organism evidence="10 11">
    <name type="scientific">Pelobates cultripes</name>
    <name type="common">Western spadefoot toad</name>
    <dbReference type="NCBI Taxonomy" id="61616"/>
    <lineage>
        <taxon>Eukaryota</taxon>
        <taxon>Metazoa</taxon>
        <taxon>Chordata</taxon>
        <taxon>Craniata</taxon>
        <taxon>Vertebrata</taxon>
        <taxon>Euteleostomi</taxon>
        <taxon>Amphibia</taxon>
        <taxon>Batrachia</taxon>
        <taxon>Anura</taxon>
        <taxon>Pelobatoidea</taxon>
        <taxon>Pelobatidae</taxon>
        <taxon>Pelobates</taxon>
    </lineage>
</organism>
<keyword evidence="6" id="KW-0206">Cytoskeleton</keyword>
<dbReference type="PANTHER" id="PTHR13924">
    <property type="entry name" value="TRANSFORMING ACIDIC COILED-COIL CONTAINING PROTEIN 1/2"/>
    <property type="match status" value="1"/>
</dbReference>
<feature type="region of interest" description="Disordered" evidence="8">
    <location>
        <begin position="574"/>
        <end position="595"/>
    </location>
</feature>
<evidence type="ECO:0000256" key="1">
    <source>
        <dbReference type="ARBA" id="ARBA00004245"/>
    </source>
</evidence>
<comment type="similarity">
    <text evidence="2">Belongs to the TACC family.</text>
</comment>
<dbReference type="Proteomes" id="UP001295444">
    <property type="component" value="Chromosome 06"/>
</dbReference>
<keyword evidence="3" id="KW-0963">Cytoplasm</keyword>
<dbReference type="EMBL" id="OW240917">
    <property type="protein sequence ID" value="CAH2299607.1"/>
    <property type="molecule type" value="Genomic_DNA"/>
</dbReference>
<feature type="compositionally biased region" description="Polar residues" evidence="8">
    <location>
        <begin position="229"/>
        <end position="251"/>
    </location>
</feature>
<dbReference type="Gene3D" id="1.20.5.1700">
    <property type="match status" value="1"/>
</dbReference>
<feature type="coiled-coil region" evidence="7">
    <location>
        <begin position="769"/>
        <end position="849"/>
    </location>
</feature>
<dbReference type="GO" id="GO:0005856">
    <property type="term" value="C:cytoskeleton"/>
    <property type="evidence" value="ECO:0007669"/>
    <property type="project" value="UniProtKB-SubCell"/>
</dbReference>
<evidence type="ECO:0000256" key="7">
    <source>
        <dbReference type="SAM" id="Coils"/>
    </source>
</evidence>
<dbReference type="Pfam" id="PF25777">
    <property type="entry name" value="Aurora-A_bind_TACC3"/>
    <property type="match status" value="1"/>
</dbReference>
<protein>
    <submittedName>
        <fullName evidence="10">Transforming acidic coiled-coil-containing 3 isoform X1</fullName>
    </submittedName>
</protein>